<protein>
    <submittedName>
        <fullName evidence="2">Uncharacterized protein</fullName>
    </submittedName>
</protein>
<proteinExistence type="predicted"/>
<comment type="caution">
    <text evidence="2">The sequence shown here is derived from an EMBL/GenBank/DDBJ whole genome shotgun (WGS) entry which is preliminary data.</text>
</comment>
<dbReference type="AlphaFoldDB" id="A0A9D4IY02"/>
<organism evidence="2 3">
    <name type="scientific">Dreissena polymorpha</name>
    <name type="common">Zebra mussel</name>
    <name type="synonym">Mytilus polymorpha</name>
    <dbReference type="NCBI Taxonomy" id="45954"/>
    <lineage>
        <taxon>Eukaryota</taxon>
        <taxon>Metazoa</taxon>
        <taxon>Spiralia</taxon>
        <taxon>Lophotrochozoa</taxon>
        <taxon>Mollusca</taxon>
        <taxon>Bivalvia</taxon>
        <taxon>Autobranchia</taxon>
        <taxon>Heteroconchia</taxon>
        <taxon>Euheterodonta</taxon>
        <taxon>Imparidentia</taxon>
        <taxon>Neoheterodontei</taxon>
        <taxon>Myida</taxon>
        <taxon>Dreissenoidea</taxon>
        <taxon>Dreissenidae</taxon>
        <taxon>Dreissena</taxon>
    </lineage>
</organism>
<dbReference type="Proteomes" id="UP000828390">
    <property type="component" value="Unassembled WGS sequence"/>
</dbReference>
<feature type="compositionally biased region" description="Basic and acidic residues" evidence="1">
    <location>
        <begin position="1"/>
        <end position="10"/>
    </location>
</feature>
<evidence type="ECO:0000313" key="3">
    <source>
        <dbReference type="Proteomes" id="UP000828390"/>
    </source>
</evidence>
<gene>
    <name evidence="2" type="ORF">DPMN_169256</name>
</gene>
<name>A0A9D4IY02_DREPO</name>
<feature type="compositionally biased region" description="Basic residues" evidence="1">
    <location>
        <begin position="11"/>
        <end position="22"/>
    </location>
</feature>
<accession>A0A9D4IY02</accession>
<reference evidence="2" key="2">
    <citation type="submission" date="2020-11" db="EMBL/GenBank/DDBJ databases">
        <authorList>
            <person name="McCartney M.A."/>
            <person name="Auch B."/>
            <person name="Kono T."/>
            <person name="Mallez S."/>
            <person name="Becker A."/>
            <person name="Gohl D.M."/>
            <person name="Silverstein K.A.T."/>
            <person name="Koren S."/>
            <person name="Bechman K.B."/>
            <person name="Herman A."/>
            <person name="Abrahante J.E."/>
            <person name="Garbe J."/>
        </authorList>
    </citation>
    <scope>NUCLEOTIDE SEQUENCE</scope>
    <source>
        <strain evidence="2">Duluth1</strain>
        <tissue evidence="2">Whole animal</tissue>
    </source>
</reference>
<sequence>MKGKGKEEVRKRKGAVMSMKRKKKNLRKYLKVLQSPKGNNLDIARILSKRKEKKEQDLCPVRSSALVTDAHNTREWKIEFAVGWSQNYAQVKDLR</sequence>
<evidence type="ECO:0000256" key="1">
    <source>
        <dbReference type="SAM" id="MobiDB-lite"/>
    </source>
</evidence>
<evidence type="ECO:0000313" key="2">
    <source>
        <dbReference type="EMBL" id="KAH3791045.1"/>
    </source>
</evidence>
<feature type="region of interest" description="Disordered" evidence="1">
    <location>
        <begin position="1"/>
        <end position="22"/>
    </location>
</feature>
<reference evidence="2" key="1">
    <citation type="journal article" date="2019" name="bioRxiv">
        <title>The Genome of the Zebra Mussel, Dreissena polymorpha: A Resource for Invasive Species Research.</title>
        <authorList>
            <person name="McCartney M.A."/>
            <person name="Auch B."/>
            <person name="Kono T."/>
            <person name="Mallez S."/>
            <person name="Zhang Y."/>
            <person name="Obille A."/>
            <person name="Becker A."/>
            <person name="Abrahante J.E."/>
            <person name="Garbe J."/>
            <person name="Badalamenti J.P."/>
            <person name="Herman A."/>
            <person name="Mangelson H."/>
            <person name="Liachko I."/>
            <person name="Sullivan S."/>
            <person name="Sone E.D."/>
            <person name="Koren S."/>
            <person name="Silverstein K.A.T."/>
            <person name="Beckman K.B."/>
            <person name="Gohl D.M."/>
        </authorList>
    </citation>
    <scope>NUCLEOTIDE SEQUENCE</scope>
    <source>
        <strain evidence="2">Duluth1</strain>
        <tissue evidence="2">Whole animal</tissue>
    </source>
</reference>
<dbReference type="EMBL" id="JAIWYP010000008">
    <property type="protein sequence ID" value="KAH3791045.1"/>
    <property type="molecule type" value="Genomic_DNA"/>
</dbReference>
<keyword evidence="3" id="KW-1185">Reference proteome</keyword>